<dbReference type="Proteomes" id="UP000186817">
    <property type="component" value="Unassembled WGS sequence"/>
</dbReference>
<proteinExistence type="predicted"/>
<gene>
    <name evidence="2" type="ORF">AK812_SmicGene9034</name>
</gene>
<reference evidence="2 3" key="1">
    <citation type="submission" date="2016-02" db="EMBL/GenBank/DDBJ databases">
        <title>Genome analysis of coral dinoflagellate symbionts highlights evolutionary adaptations to a symbiotic lifestyle.</title>
        <authorList>
            <person name="Aranda M."/>
            <person name="Li Y."/>
            <person name="Liew Y.J."/>
            <person name="Baumgarten S."/>
            <person name="Simakov O."/>
            <person name="Wilson M."/>
            <person name="Piel J."/>
            <person name="Ashoor H."/>
            <person name="Bougouffa S."/>
            <person name="Bajic V.B."/>
            <person name="Ryu T."/>
            <person name="Ravasi T."/>
            <person name="Bayer T."/>
            <person name="Micklem G."/>
            <person name="Kim H."/>
            <person name="Bhak J."/>
            <person name="Lajeunesse T.C."/>
            <person name="Voolstra C.R."/>
        </authorList>
    </citation>
    <scope>NUCLEOTIDE SEQUENCE [LARGE SCALE GENOMIC DNA]</scope>
    <source>
        <strain evidence="2 3">CCMP2467</strain>
    </source>
</reference>
<evidence type="ECO:0000313" key="2">
    <source>
        <dbReference type="EMBL" id="OLQ07567.1"/>
    </source>
</evidence>
<sequence length="75" mass="8230">MVVQDFESGQLKRFADTSDRRPGLLRPKVETTEASGYLRRKPAGPVPQPPRKLAKGIPTLAVMTPPPNADDFSDI</sequence>
<dbReference type="EMBL" id="LSRX01000136">
    <property type="protein sequence ID" value="OLQ07567.1"/>
    <property type="molecule type" value="Genomic_DNA"/>
</dbReference>
<accession>A0A1Q9EJJ1</accession>
<feature type="compositionally biased region" description="Basic and acidic residues" evidence="1">
    <location>
        <begin position="13"/>
        <end position="31"/>
    </location>
</feature>
<comment type="caution">
    <text evidence="2">The sequence shown here is derived from an EMBL/GenBank/DDBJ whole genome shotgun (WGS) entry which is preliminary data.</text>
</comment>
<name>A0A1Q9EJJ1_SYMMI</name>
<feature type="region of interest" description="Disordered" evidence="1">
    <location>
        <begin position="1"/>
        <end position="75"/>
    </location>
</feature>
<evidence type="ECO:0000256" key="1">
    <source>
        <dbReference type="SAM" id="MobiDB-lite"/>
    </source>
</evidence>
<protein>
    <submittedName>
        <fullName evidence="2">Uncharacterized protein</fullName>
    </submittedName>
</protein>
<keyword evidence="3" id="KW-1185">Reference proteome</keyword>
<evidence type="ECO:0000313" key="3">
    <source>
        <dbReference type="Proteomes" id="UP000186817"/>
    </source>
</evidence>
<organism evidence="2 3">
    <name type="scientific">Symbiodinium microadriaticum</name>
    <name type="common">Dinoflagellate</name>
    <name type="synonym">Zooxanthella microadriatica</name>
    <dbReference type="NCBI Taxonomy" id="2951"/>
    <lineage>
        <taxon>Eukaryota</taxon>
        <taxon>Sar</taxon>
        <taxon>Alveolata</taxon>
        <taxon>Dinophyceae</taxon>
        <taxon>Suessiales</taxon>
        <taxon>Symbiodiniaceae</taxon>
        <taxon>Symbiodinium</taxon>
    </lineage>
</organism>
<dbReference type="AlphaFoldDB" id="A0A1Q9EJJ1"/>